<feature type="transmembrane region" description="Helical" evidence="5">
    <location>
        <begin position="37"/>
        <end position="54"/>
    </location>
</feature>
<name>W9GDX8_9MICO</name>
<evidence type="ECO:0000256" key="2">
    <source>
        <dbReference type="ARBA" id="ARBA00022692"/>
    </source>
</evidence>
<evidence type="ECO:0000256" key="5">
    <source>
        <dbReference type="SAM" id="Phobius"/>
    </source>
</evidence>
<organism evidence="6 7">
    <name type="scientific">Intrasporangium chromatireducens Q5-1</name>
    <dbReference type="NCBI Taxonomy" id="584657"/>
    <lineage>
        <taxon>Bacteria</taxon>
        <taxon>Bacillati</taxon>
        <taxon>Actinomycetota</taxon>
        <taxon>Actinomycetes</taxon>
        <taxon>Micrococcales</taxon>
        <taxon>Intrasporangiaceae</taxon>
        <taxon>Intrasporangium</taxon>
    </lineage>
</organism>
<dbReference type="EMBL" id="AWQS01000248">
    <property type="protein sequence ID" value="EWT04426.1"/>
    <property type="molecule type" value="Genomic_DNA"/>
</dbReference>
<keyword evidence="2 5" id="KW-0812">Transmembrane</keyword>
<dbReference type="GO" id="GO:0005886">
    <property type="term" value="C:plasma membrane"/>
    <property type="evidence" value="ECO:0007669"/>
    <property type="project" value="TreeGrafter"/>
</dbReference>
<gene>
    <name evidence="6" type="ORF">N864_13450</name>
</gene>
<dbReference type="PANTHER" id="PTHR33514">
    <property type="entry name" value="PROTEIN ABCI12, CHLOROPLASTIC"/>
    <property type="match status" value="1"/>
</dbReference>
<feature type="transmembrane region" description="Helical" evidence="5">
    <location>
        <begin position="61"/>
        <end position="82"/>
    </location>
</feature>
<sequence length="198" mass="20924">MLATYVPRDSPVHRLPAGVKLTGLVLAGLGTVLLGRWWQSLLLLACVAGLYGVARLTWRCLAVQLRAVALLVAAIGVLQIVVAGWERAVVTCGNLLALVALAALVSLTTRTDDLIEVVVRGSGPLRRFGVEPERVGLLVSLGIRSVPVVARLAGEVRDAQLARGAATRPVAFLVPLVVRSLRHADRVGEALIARGVDD</sequence>
<evidence type="ECO:0000313" key="6">
    <source>
        <dbReference type="EMBL" id="EWT04426.1"/>
    </source>
</evidence>
<keyword evidence="3 5" id="KW-1133">Transmembrane helix</keyword>
<comment type="caution">
    <text evidence="6">The sequence shown here is derived from an EMBL/GenBank/DDBJ whole genome shotgun (WGS) entry which is preliminary data.</text>
</comment>
<dbReference type="InterPro" id="IPR003339">
    <property type="entry name" value="ABC/ECF_trnsptr_transmembrane"/>
</dbReference>
<dbReference type="CDD" id="cd16914">
    <property type="entry name" value="EcfT"/>
    <property type="match status" value="1"/>
</dbReference>
<comment type="subcellular location">
    <subcellularLocation>
        <location evidence="1">Membrane</location>
        <topology evidence="1">Multi-pass membrane protein</topology>
    </subcellularLocation>
</comment>
<dbReference type="Pfam" id="PF02361">
    <property type="entry name" value="CbiQ"/>
    <property type="match status" value="1"/>
</dbReference>
<dbReference type="PANTHER" id="PTHR33514:SF13">
    <property type="entry name" value="PROTEIN ABCI12, CHLOROPLASTIC"/>
    <property type="match status" value="1"/>
</dbReference>
<evidence type="ECO:0000256" key="4">
    <source>
        <dbReference type="ARBA" id="ARBA00023136"/>
    </source>
</evidence>
<keyword evidence="4 5" id="KW-0472">Membrane</keyword>
<protein>
    <submittedName>
        <fullName evidence="6">Cobalt transporter</fullName>
    </submittedName>
</protein>
<dbReference type="Proteomes" id="UP000019494">
    <property type="component" value="Unassembled WGS sequence"/>
</dbReference>
<accession>W9GDX8</accession>
<keyword evidence="7" id="KW-1185">Reference proteome</keyword>
<dbReference type="AlphaFoldDB" id="W9GDX8"/>
<feature type="transmembrane region" description="Helical" evidence="5">
    <location>
        <begin position="88"/>
        <end position="107"/>
    </location>
</feature>
<evidence type="ECO:0000256" key="1">
    <source>
        <dbReference type="ARBA" id="ARBA00004141"/>
    </source>
</evidence>
<evidence type="ECO:0000313" key="7">
    <source>
        <dbReference type="Proteomes" id="UP000019494"/>
    </source>
</evidence>
<reference evidence="7" key="1">
    <citation type="submission" date="2013-08" db="EMBL/GenBank/DDBJ databases">
        <title>Intrasporangium oryzae NRRL B-24470.</title>
        <authorList>
            <person name="Liu H."/>
            <person name="Wang G."/>
        </authorList>
    </citation>
    <scope>NUCLEOTIDE SEQUENCE [LARGE SCALE GENOMIC DNA]</scope>
    <source>
        <strain evidence="7">Q5-1</strain>
    </source>
</reference>
<proteinExistence type="predicted"/>
<evidence type="ECO:0000256" key="3">
    <source>
        <dbReference type="ARBA" id="ARBA00022989"/>
    </source>
</evidence>